<dbReference type="PANTHER" id="PTHR12231:SF253">
    <property type="entry name" value="DPR-INTERACTING PROTEIN ETA, ISOFORM B-RELATED"/>
    <property type="match status" value="1"/>
</dbReference>
<organism evidence="6 7">
    <name type="scientific">Mytilus edulis</name>
    <name type="common">Blue mussel</name>
    <dbReference type="NCBI Taxonomy" id="6550"/>
    <lineage>
        <taxon>Eukaryota</taxon>
        <taxon>Metazoa</taxon>
        <taxon>Spiralia</taxon>
        <taxon>Lophotrochozoa</taxon>
        <taxon>Mollusca</taxon>
        <taxon>Bivalvia</taxon>
        <taxon>Autobranchia</taxon>
        <taxon>Pteriomorphia</taxon>
        <taxon>Mytilida</taxon>
        <taxon>Mytiloidea</taxon>
        <taxon>Mytilidae</taxon>
        <taxon>Mytilinae</taxon>
        <taxon>Mytilus</taxon>
    </lineage>
</organism>
<feature type="domain" description="Ig-like" evidence="5">
    <location>
        <begin position="186"/>
        <end position="298"/>
    </location>
</feature>
<keyword evidence="2" id="KW-1015">Disulfide bond</keyword>
<keyword evidence="3" id="KW-0393">Immunoglobulin domain</keyword>
<keyword evidence="1" id="KW-0677">Repeat</keyword>
<dbReference type="InterPro" id="IPR003599">
    <property type="entry name" value="Ig_sub"/>
</dbReference>
<dbReference type="Pfam" id="PF07679">
    <property type="entry name" value="I-set"/>
    <property type="match status" value="1"/>
</dbReference>
<evidence type="ECO:0000313" key="6">
    <source>
        <dbReference type="EMBL" id="CAG2252770.1"/>
    </source>
</evidence>
<feature type="signal peptide" evidence="4">
    <location>
        <begin position="1"/>
        <end position="19"/>
    </location>
</feature>
<dbReference type="GO" id="GO:0043005">
    <property type="term" value="C:neuron projection"/>
    <property type="evidence" value="ECO:0007669"/>
    <property type="project" value="TreeGrafter"/>
</dbReference>
<dbReference type="Gene3D" id="2.60.40.10">
    <property type="entry name" value="Immunoglobulins"/>
    <property type="match status" value="3"/>
</dbReference>
<evidence type="ECO:0000256" key="1">
    <source>
        <dbReference type="ARBA" id="ARBA00022737"/>
    </source>
</evidence>
<dbReference type="InterPro" id="IPR051170">
    <property type="entry name" value="Neural/epithelial_adhesion"/>
</dbReference>
<feature type="chain" id="PRO_5035942357" description="Ig-like domain-containing protein" evidence="4">
    <location>
        <begin position="20"/>
        <end position="344"/>
    </location>
</feature>
<sequence>MTNVLSAVVLSSIFCSVFTARPEIVDDILPEVKKQGQTAYLNCSVINLQSPAQVQWIKLTTSSGDPKHISSNETVLIDEVVEGQRKYDLVKYGSNDSDIYQLIVRSLTETDAGNYTCQIYLPNQNSTEWPRDIVVVAPNITWRRGDGFPLPNGGFQQRGGTYDINQIQATDRGQFICIADNNVKPPASFTVQLGVRFAPYCTPVQDTVGQAQNLRFHAKLGVLGSRAEVIWYKENKATPEKEQIQDNDKYKLEQQDDQRLKADEKWYTLEIKNVQGNDYGDYYCTGKNELGENQAQFQLFETMECQGQNCPSVAGKAPSTYQVSMVTFMIGLIISFSINKCLQR</sequence>
<evidence type="ECO:0000256" key="3">
    <source>
        <dbReference type="ARBA" id="ARBA00023319"/>
    </source>
</evidence>
<dbReference type="SUPFAM" id="SSF48726">
    <property type="entry name" value="Immunoglobulin"/>
    <property type="match status" value="3"/>
</dbReference>
<proteinExistence type="predicted"/>
<evidence type="ECO:0000313" key="7">
    <source>
        <dbReference type="Proteomes" id="UP000683360"/>
    </source>
</evidence>
<evidence type="ECO:0000256" key="2">
    <source>
        <dbReference type="ARBA" id="ARBA00023157"/>
    </source>
</evidence>
<comment type="caution">
    <text evidence="6">The sequence shown here is derived from an EMBL/GenBank/DDBJ whole genome shotgun (WGS) entry which is preliminary data.</text>
</comment>
<gene>
    <name evidence="6" type="ORF">MEDL_64357</name>
</gene>
<reference evidence="6" key="1">
    <citation type="submission" date="2021-03" db="EMBL/GenBank/DDBJ databases">
        <authorList>
            <person name="Bekaert M."/>
        </authorList>
    </citation>
    <scope>NUCLEOTIDE SEQUENCE</scope>
</reference>
<evidence type="ECO:0000256" key="4">
    <source>
        <dbReference type="SAM" id="SignalP"/>
    </source>
</evidence>
<dbReference type="PANTHER" id="PTHR12231">
    <property type="entry name" value="CTX-RELATED TYPE I TRANSMEMBRANE PROTEIN"/>
    <property type="match status" value="1"/>
</dbReference>
<evidence type="ECO:0000259" key="5">
    <source>
        <dbReference type="PROSITE" id="PS50835"/>
    </source>
</evidence>
<dbReference type="Pfam" id="PF13927">
    <property type="entry name" value="Ig_3"/>
    <property type="match status" value="1"/>
</dbReference>
<dbReference type="InterPro" id="IPR013783">
    <property type="entry name" value="Ig-like_fold"/>
</dbReference>
<dbReference type="PROSITE" id="PS50835">
    <property type="entry name" value="IG_LIKE"/>
    <property type="match status" value="2"/>
</dbReference>
<dbReference type="Proteomes" id="UP000683360">
    <property type="component" value="Unassembled WGS sequence"/>
</dbReference>
<keyword evidence="7" id="KW-1185">Reference proteome</keyword>
<feature type="domain" description="Ig-like" evidence="5">
    <location>
        <begin position="22"/>
        <end position="134"/>
    </location>
</feature>
<name>A0A8S3VCQ1_MYTED</name>
<dbReference type="InterPro" id="IPR013098">
    <property type="entry name" value="Ig_I-set"/>
</dbReference>
<dbReference type="InterPro" id="IPR007110">
    <property type="entry name" value="Ig-like_dom"/>
</dbReference>
<dbReference type="InterPro" id="IPR036179">
    <property type="entry name" value="Ig-like_dom_sf"/>
</dbReference>
<dbReference type="OrthoDB" id="9972932at2759"/>
<dbReference type="SMART" id="SM00409">
    <property type="entry name" value="IG"/>
    <property type="match status" value="2"/>
</dbReference>
<accession>A0A8S3VCQ1</accession>
<dbReference type="EMBL" id="CAJPWZ010003132">
    <property type="protein sequence ID" value="CAG2252770.1"/>
    <property type="molecule type" value="Genomic_DNA"/>
</dbReference>
<dbReference type="AlphaFoldDB" id="A0A8S3VCQ1"/>
<keyword evidence="4" id="KW-0732">Signal</keyword>
<protein>
    <recommendedName>
        <fullName evidence="5">Ig-like domain-containing protein</fullName>
    </recommendedName>
</protein>